<dbReference type="SMART" id="SM00132">
    <property type="entry name" value="LIM"/>
    <property type="match status" value="1"/>
</dbReference>
<dbReference type="PANTHER" id="PTHR24206">
    <property type="entry name" value="OS06G0237300 PROTEIN"/>
    <property type="match status" value="1"/>
</dbReference>
<evidence type="ECO:0000256" key="6">
    <source>
        <dbReference type="SAM" id="MobiDB-lite"/>
    </source>
</evidence>
<dbReference type="InterPro" id="IPR001781">
    <property type="entry name" value="Znf_LIM"/>
</dbReference>
<keyword evidence="2" id="KW-0677">Repeat</keyword>
<keyword evidence="4 5" id="KW-0440">LIM domain</keyword>
<name>A0A7S2TUF0_9EUKA</name>
<dbReference type="PROSITE" id="PS00478">
    <property type="entry name" value="LIM_DOMAIN_1"/>
    <property type="match status" value="1"/>
</dbReference>
<evidence type="ECO:0000259" key="7">
    <source>
        <dbReference type="PROSITE" id="PS50023"/>
    </source>
</evidence>
<gene>
    <name evidence="8" type="ORF">LSP00402_LOCUS13920</name>
</gene>
<feature type="region of interest" description="Disordered" evidence="6">
    <location>
        <begin position="79"/>
        <end position="119"/>
    </location>
</feature>
<dbReference type="AlphaFoldDB" id="A0A7S2TUF0"/>
<dbReference type="FunFam" id="2.10.110.10:FF:000001">
    <property type="entry name" value="Cysteine and glycine-rich protein 1"/>
    <property type="match status" value="1"/>
</dbReference>
<accession>A0A7S2TUF0</accession>
<sequence>MPKFGGAPKCRVCKKSVYAMEMMKYDNQVYHKNCFKCLDCKRTLQPSSVAMMSGDLYCKECFKKRFKARGKYDDITTVIPGTQKDKAPAGKTKPEVMKKEGKKAEEAPAEPAEAKAETA</sequence>
<feature type="compositionally biased region" description="Basic and acidic residues" evidence="6">
    <location>
        <begin position="83"/>
        <end position="119"/>
    </location>
</feature>
<evidence type="ECO:0000256" key="3">
    <source>
        <dbReference type="ARBA" id="ARBA00022833"/>
    </source>
</evidence>
<evidence type="ECO:0000256" key="1">
    <source>
        <dbReference type="ARBA" id="ARBA00022723"/>
    </source>
</evidence>
<dbReference type="EMBL" id="HBHP01022379">
    <property type="protein sequence ID" value="CAD9769936.1"/>
    <property type="molecule type" value="Transcribed_RNA"/>
</dbReference>
<dbReference type="Pfam" id="PF00412">
    <property type="entry name" value="LIM"/>
    <property type="match status" value="1"/>
</dbReference>
<evidence type="ECO:0000256" key="2">
    <source>
        <dbReference type="ARBA" id="ARBA00022737"/>
    </source>
</evidence>
<dbReference type="SUPFAM" id="SSF57716">
    <property type="entry name" value="Glucocorticoid receptor-like (DNA-binding domain)"/>
    <property type="match status" value="2"/>
</dbReference>
<dbReference type="GO" id="GO:0046872">
    <property type="term" value="F:metal ion binding"/>
    <property type="evidence" value="ECO:0007669"/>
    <property type="project" value="UniProtKB-KW"/>
</dbReference>
<evidence type="ECO:0000256" key="5">
    <source>
        <dbReference type="PROSITE-ProRule" id="PRU00125"/>
    </source>
</evidence>
<keyword evidence="3 5" id="KW-0862">Zinc</keyword>
<keyword evidence="1 5" id="KW-0479">Metal-binding</keyword>
<dbReference type="Gene3D" id="2.10.110.10">
    <property type="entry name" value="Cysteine Rich Protein"/>
    <property type="match status" value="1"/>
</dbReference>
<proteinExistence type="predicted"/>
<reference evidence="8" key="1">
    <citation type="submission" date="2021-01" db="EMBL/GenBank/DDBJ databases">
        <authorList>
            <person name="Corre E."/>
            <person name="Pelletier E."/>
            <person name="Niang G."/>
            <person name="Scheremetjew M."/>
            <person name="Finn R."/>
            <person name="Kale V."/>
            <person name="Holt S."/>
            <person name="Cochrane G."/>
            <person name="Meng A."/>
            <person name="Brown T."/>
            <person name="Cohen L."/>
        </authorList>
    </citation>
    <scope>NUCLEOTIDE SEQUENCE</scope>
    <source>
        <strain evidence="8">CCMP622</strain>
    </source>
</reference>
<dbReference type="PROSITE" id="PS50023">
    <property type="entry name" value="LIM_DOMAIN_2"/>
    <property type="match status" value="1"/>
</dbReference>
<feature type="domain" description="LIM zinc-binding" evidence="7">
    <location>
        <begin position="8"/>
        <end position="68"/>
    </location>
</feature>
<evidence type="ECO:0000256" key="4">
    <source>
        <dbReference type="ARBA" id="ARBA00023038"/>
    </source>
</evidence>
<evidence type="ECO:0000313" key="8">
    <source>
        <dbReference type="EMBL" id="CAD9769936.1"/>
    </source>
</evidence>
<organism evidence="8">
    <name type="scientific">Lotharella oceanica</name>
    <dbReference type="NCBI Taxonomy" id="641309"/>
    <lineage>
        <taxon>Eukaryota</taxon>
        <taxon>Sar</taxon>
        <taxon>Rhizaria</taxon>
        <taxon>Cercozoa</taxon>
        <taxon>Chlorarachniophyceae</taxon>
        <taxon>Lotharella</taxon>
    </lineage>
</organism>
<protein>
    <recommendedName>
        <fullName evidence="7">LIM zinc-binding domain-containing protein</fullName>
    </recommendedName>
</protein>